<dbReference type="PROSITE" id="PS50888">
    <property type="entry name" value="BHLH"/>
    <property type="match status" value="1"/>
</dbReference>
<dbReference type="PANTHER" id="PTHR15741:SF39">
    <property type="entry name" value="BHLH TRANSCRIPTION FACTOR (EUROFUNG)"/>
    <property type="match status" value="1"/>
</dbReference>
<feature type="compositionally biased region" description="Low complexity" evidence="6">
    <location>
        <begin position="119"/>
        <end position="132"/>
    </location>
</feature>
<dbReference type="Proteomes" id="UP001412239">
    <property type="component" value="Unassembled WGS sequence"/>
</dbReference>
<dbReference type="SUPFAM" id="SSF47459">
    <property type="entry name" value="HLH, helix-loop-helix DNA-binding domain"/>
    <property type="match status" value="1"/>
</dbReference>
<evidence type="ECO:0000313" key="8">
    <source>
        <dbReference type="EMBL" id="CUS12071.1"/>
    </source>
</evidence>
<dbReference type="InterPro" id="IPR052207">
    <property type="entry name" value="Max-like/E-box_TFs"/>
</dbReference>
<organism evidence="8 9">
    <name type="scientific">Tuber aestivum</name>
    <name type="common">summer truffle</name>
    <dbReference type="NCBI Taxonomy" id="59557"/>
    <lineage>
        <taxon>Eukaryota</taxon>
        <taxon>Fungi</taxon>
        <taxon>Dikarya</taxon>
        <taxon>Ascomycota</taxon>
        <taxon>Pezizomycotina</taxon>
        <taxon>Pezizomycetes</taxon>
        <taxon>Pezizales</taxon>
        <taxon>Tuberaceae</taxon>
        <taxon>Tuber</taxon>
    </lineage>
</organism>
<dbReference type="GO" id="GO:0005634">
    <property type="term" value="C:nucleus"/>
    <property type="evidence" value="ECO:0007669"/>
    <property type="project" value="UniProtKB-SubCell"/>
</dbReference>
<keyword evidence="4" id="KW-0804">Transcription</keyword>
<dbReference type="GO" id="GO:0000978">
    <property type="term" value="F:RNA polymerase II cis-regulatory region sequence-specific DNA binding"/>
    <property type="evidence" value="ECO:0007669"/>
    <property type="project" value="TreeGrafter"/>
</dbReference>
<evidence type="ECO:0000259" key="7">
    <source>
        <dbReference type="PROSITE" id="PS50888"/>
    </source>
</evidence>
<dbReference type="PANTHER" id="PTHR15741">
    <property type="entry name" value="BASIC HELIX-LOOP-HELIX ZIP TRANSCRIPTION FACTOR"/>
    <property type="match status" value="1"/>
</dbReference>
<dbReference type="AlphaFoldDB" id="A0A292PZ42"/>
<reference evidence="8" key="1">
    <citation type="submission" date="2015-10" db="EMBL/GenBank/DDBJ databases">
        <authorList>
            <person name="Regsiter A."/>
            <person name="william w."/>
        </authorList>
    </citation>
    <scope>NUCLEOTIDE SEQUENCE</scope>
    <source>
        <strain evidence="8">Montdore</strain>
    </source>
</reference>
<dbReference type="Pfam" id="PF23181">
    <property type="entry name" value="bHLH_INO4"/>
    <property type="match status" value="1"/>
</dbReference>
<feature type="compositionally biased region" description="Polar residues" evidence="6">
    <location>
        <begin position="76"/>
        <end position="87"/>
    </location>
</feature>
<evidence type="ECO:0000256" key="1">
    <source>
        <dbReference type="ARBA" id="ARBA00004123"/>
    </source>
</evidence>
<keyword evidence="2" id="KW-0805">Transcription regulation</keyword>
<evidence type="ECO:0000256" key="6">
    <source>
        <dbReference type="SAM" id="MobiDB-lite"/>
    </source>
</evidence>
<evidence type="ECO:0000313" key="9">
    <source>
        <dbReference type="Proteomes" id="UP001412239"/>
    </source>
</evidence>
<feature type="compositionally biased region" description="Pro residues" evidence="6">
    <location>
        <begin position="92"/>
        <end position="107"/>
    </location>
</feature>
<dbReference type="SMART" id="SM00353">
    <property type="entry name" value="HLH"/>
    <property type="match status" value="1"/>
</dbReference>
<accession>A0A292PZ42</accession>
<proteinExistence type="predicted"/>
<dbReference type="InterPro" id="IPR011598">
    <property type="entry name" value="bHLH_dom"/>
</dbReference>
<dbReference type="GO" id="GO:0000981">
    <property type="term" value="F:DNA-binding transcription factor activity, RNA polymerase II-specific"/>
    <property type="evidence" value="ECO:0007669"/>
    <property type="project" value="TreeGrafter"/>
</dbReference>
<feature type="compositionally biased region" description="Polar residues" evidence="6">
    <location>
        <begin position="1"/>
        <end position="23"/>
    </location>
</feature>
<evidence type="ECO:0000256" key="2">
    <source>
        <dbReference type="ARBA" id="ARBA00023015"/>
    </source>
</evidence>
<name>A0A292PZ42_9PEZI</name>
<feature type="compositionally biased region" description="Low complexity" evidence="6">
    <location>
        <begin position="34"/>
        <end position="50"/>
    </location>
</feature>
<dbReference type="InterPro" id="IPR036638">
    <property type="entry name" value="HLH_DNA-bd_sf"/>
</dbReference>
<feature type="region of interest" description="Disordered" evidence="6">
    <location>
        <begin position="1"/>
        <end position="185"/>
    </location>
</feature>
<feature type="compositionally biased region" description="Basic and acidic residues" evidence="6">
    <location>
        <begin position="164"/>
        <end position="185"/>
    </location>
</feature>
<evidence type="ECO:0000256" key="4">
    <source>
        <dbReference type="ARBA" id="ARBA00023163"/>
    </source>
</evidence>
<keyword evidence="3" id="KW-0238">DNA-binding</keyword>
<dbReference type="GO" id="GO:0046983">
    <property type="term" value="F:protein dimerization activity"/>
    <property type="evidence" value="ECO:0007669"/>
    <property type="project" value="InterPro"/>
</dbReference>
<keyword evidence="5" id="KW-0539">Nucleus</keyword>
<keyword evidence="9" id="KW-1185">Reference proteome</keyword>
<gene>
    <name evidence="8" type="ORF">GSTUAT00003849001</name>
</gene>
<dbReference type="Gene3D" id="4.10.280.10">
    <property type="entry name" value="Helix-loop-helix DNA-binding domain"/>
    <property type="match status" value="1"/>
</dbReference>
<comment type="subcellular location">
    <subcellularLocation>
        <location evidence="1">Nucleus</location>
    </subcellularLocation>
</comment>
<feature type="domain" description="BHLH" evidence="7">
    <location>
        <begin position="172"/>
        <end position="223"/>
    </location>
</feature>
<protein>
    <recommendedName>
        <fullName evidence="7">BHLH domain-containing protein</fullName>
    </recommendedName>
</protein>
<dbReference type="InterPro" id="IPR057072">
    <property type="entry name" value="bHLH_INO4"/>
</dbReference>
<sequence>MPATELNKQSTAEAHVSFSQTPLAASPAPDPGKASAVGTSSGLSVSSTNSPAPGETLSTDPISDEKMPSSVHYRSLSPTNPIASSKDINTRPIPPPLPSSSSPPPTPTASITQHKRPSTPESTPPQTQAQQQPQPPPSPQTSKRRKTKVKPQESKESSPTMASDRPRLSEQEKKNNHIASEQKRRMAIREGFDKLTEIVPGLEGQGRSESIVLKKSVDHMRDVLNERQELIRRIKALGGEIPPDLQ</sequence>
<evidence type="ECO:0000256" key="5">
    <source>
        <dbReference type="ARBA" id="ARBA00023242"/>
    </source>
</evidence>
<evidence type="ECO:0000256" key="3">
    <source>
        <dbReference type="ARBA" id="ARBA00023125"/>
    </source>
</evidence>
<dbReference type="EMBL" id="LN891006">
    <property type="protein sequence ID" value="CUS12071.1"/>
    <property type="molecule type" value="Genomic_DNA"/>
</dbReference>